<feature type="domain" description="Tyr recombinase" evidence="5">
    <location>
        <begin position="173"/>
        <end position="346"/>
    </location>
</feature>
<evidence type="ECO:0000313" key="7">
    <source>
        <dbReference type="Proteomes" id="UP000262969"/>
    </source>
</evidence>
<organism evidence="6 7">
    <name type="scientific">Lachnoclostridium phytofermentans</name>
    <dbReference type="NCBI Taxonomy" id="66219"/>
    <lineage>
        <taxon>Bacteria</taxon>
        <taxon>Bacillati</taxon>
        <taxon>Bacillota</taxon>
        <taxon>Clostridia</taxon>
        <taxon>Lachnospirales</taxon>
        <taxon>Lachnospiraceae</taxon>
    </lineage>
</organism>
<dbReference type="SUPFAM" id="SSF56349">
    <property type="entry name" value="DNA breaking-rejoining enzymes"/>
    <property type="match status" value="1"/>
</dbReference>
<dbReference type="GO" id="GO:0003677">
    <property type="term" value="F:DNA binding"/>
    <property type="evidence" value="ECO:0007669"/>
    <property type="project" value="UniProtKB-KW"/>
</dbReference>
<keyword evidence="3" id="KW-0238">DNA-binding</keyword>
<dbReference type="PANTHER" id="PTHR30629:SF2">
    <property type="entry name" value="PROPHAGE INTEGRASE INTS-RELATED"/>
    <property type="match status" value="1"/>
</dbReference>
<accession>A0A3D2X9I6</accession>
<dbReference type="InterPro" id="IPR002104">
    <property type="entry name" value="Integrase_catalytic"/>
</dbReference>
<dbReference type="EMBL" id="DPVV01000518">
    <property type="protein sequence ID" value="HCL03809.1"/>
    <property type="molecule type" value="Genomic_DNA"/>
</dbReference>
<evidence type="ECO:0000256" key="2">
    <source>
        <dbReference type="ARBA" id="ARBA00022908"/>
    </source>
</evidence>
<dbReference type="Pfam" id="PF00589">
    <property type="entry name" value="Phage_integrase"/>
    <property type="match status" value="1"/>
</dbReference>
<dbReference type="Gene3D" id="1.10.150.130">
    <property type="match status" value="1"/>
</dbReference>
<dbReference type="InterPro" id="IPR011010">
    <property type="entry name" value="DNA_brk_join_enz"/>
</dbReference>
<evidence type="ECO:0000259" key="5">
    <source>
        <dbReference type="PROSITE" id="PS51898"/>
    </source>
</evidence>
<sequence length="348" mass="40937">MRLPNSFGTISKLSGARRKPWMAKKFLRYKLNEQTGRMISDYLIIGYYETYELAYESLLDYNRNPYSVMRDATFKDVYDSWSNGKFDKISESNAKGYKASYSLCNDIENKVFVDIKLADLQYIVDTCGKNYPTLRKLKVLFGQMYDYAIKNDIASKNYSEYVDISGGNKDSMGKREPFSQKEISILWDNVYRNRYMQIPLMLIYSGVRISELLDLKKEDIHLNERYFDVVSSKTDAGIRKVPIAEKVYKFYEEWFNHSKCQYLLCTENNKRLLYRNYYDAYWTPFMKELVMQHRPHDTRHTCISLLASAEISQTIIKTIVGHSGAMTLTERVYTHLEIEKLVEAINKI</sequence>
<protein>
    <submittedName>
        <fullName evidence="6">Site-specific integrase</fullName>
    </submittedName>
</protein>
<dbReference type="PROSITE" id="PS51898">
    <property type="entry name" value="TYR_RECOMBINASE"/>
    <property type="match status" value="1"/>
</dbReference>
<evidence type="ECO:0000256" key="4">
    <source>
        <dbReference type="ARBA" id="ARBA00023172"/>
    </source>
</evidence>
<dbReference type="AlphaFoldDB" id="A0A3D2X9I6"/>
<evidence type="ECO:0000256" key="1">
    <source>
        <dbReference type="ARBA" id="ARBA00008857"/>
    </source>
</evidence>
<keyword evidence="2" id="KW-0229">DNA integration</keyword>
<gene>
    <name evidence="6" type="ORF">DHW61_15620</name>
</gene>
<comment type="caution">
    <text evidence="6">The sequence shown here is derived from an EMBL/GenBank/DDBJ whole genome shotgun (WGS) entry which is preliminary data.</text>
</comment>
<comment type="similarity">
    <text evidence="1">Belongs to the 'phage' integrase family.</text>
</comment>
<name>A0A3D2X9I6_9FIRM</name>
<evidence type="ECO:0000313" key="6">
    <source>
        <dbReference type="EMBL" id="HCL03809.1"/>
    </source>
</evidence>
<dbReference type="InterPro" id="IPR050808">
    <property type="entry name" value="Phage_Integrase"/>
</dbReference>
<dbReference type="GO" id="GO:0015074">
    <property type="term" value="P:DNA integration"/>
    <property type="evidence" value="ECO:0007669"/>
    <property type="project" value="UniProtKB-KW"/>
</dbReference>
<dbReference type="Gene3D" id="1.10.443.10">
    <property type="entry name" value="Intergrase catalytic core"/>
    <property type="match status" value="1"/>
</dbReference>
<proteinExistence type="inferred from homology"/>
<dbReference type="InterPro" id="IPR010998">
    <property type="entry name" value="Integrase_recombinase_N"/>
</dbReference>
<evidence type="ECO:0000256" key="3">
    <source>
        <dbReference type="ARBA" id="ARBA00023125"/>
    </source>
</evidence>
<dbReference type="InterPro" id="IPR013762">
    <property type="entry name" value="Integrase-like_cat_sf"/>
</dbReference>
<dbReference type="Proteomes" id="UP000262969">
    <property type="component" value="Unassembled WGS sequence"/>
</dbReference>
<keyword evidence="4" id="KW-0233">DNA recombination</keyword>
<dbReference type="PANTHER" id="PTHR30629">
    <property type="entry name" value="PROPHAGE INTEGRASE"/>
    <property type="match status" value="1"/>
</dbReference>
<dbReference type="GO" id="GO:0006310">
    <property type="term" value="P:DNA recombination"/>
    <property type="evidence" value="ECO:0007669"/>
    <property type="project" value="UniProtKB-KW"/>
</dbReference>
<reference evidence="6 7" key="1">
    <citation type="journal article" date="2018" name="Nat. Biotechnol.">
        <title>A standardized bacterial taxonomy based on genome phylogeny substantially revises the tree of life.</title>
        <authorList>
            <person name="Parks D.H."/>
            <person name="Chuvochina M."/>
            <person name="Waite D.W."/>
            <person name="Rinke C."/>
            <person name="Skarshewski A."/>
            <person name="Chaumeil P.A."/>
            <person name="Hugenholtz P."/>
        </authorList>
    </citation>
    <scope>NUCLEOTIDE SEQUENCE [LARGE SCALE GENOMIC DNA]</scope>
    <source>
        <strain evidence="6">UBA11728</strain>
    </source>
</reference>